<name>A0A6M4MEL4_9ALTE</name>
<feature type="chain" id="PRO_5028894512" evidence="1">
    <location>
        <begin position="36"/>
        <end position="261"/>
    </location>
</feature>
<accession>A0A6M4MEL4</accession>
<dbReference type="KEGG" id="apel:CA267_013075"/>
<reference evidence="4" key="1">
    <citation type="submission" date="2014-12" db="EMBL/GenBank/DDBJ databases">
        <title>Complete genome sequence of a multi-drug resistant Klebsiella pneumoniae.</title>
        <authorList>
            <person name="Hua X."/>
            <person name="Chen Q."/>
            <person name="Li X."/>
            <person name="Feng Y."/>
            <person name="Ruan Z."/>
            <person name="Yu Y."/>
        </authorList>
    </citation>
    <scope>NUCLEOTIDE SEQUENCE [LARGE SCALE GENOMIC DNA]</scope>
    <source>
        <strain evidence="4">5.12</strain>
    </source>
</reference>
<keyword evidence="4" id="KW-1185">Reference proteome</keyword>
<dbReference type="RefSeq" id="WP_075610805.1">
    <property type="nucleotide sequence ID" value="NZ_CP052766.1"/>
</dbReference>
<evidence type="ECO:0000259" key="2">
    <source>
        <dbReference type="Pfam" id="PF05239"/>
    </source>
</evidence>
<evidence type="ECO:0000313" key="3">
    <source>
        <dbReference type="EMBL" id="QJR81631.1"/>
    </source>
</evidence>
<dbReference type="EMBL" id="CP052766">
    <property type="protein sequence ID" value="QJR81631.1"/>
    <property type="molecule type" value="Genomic_DNA"/>
</dbReference>
<reference evidence="3 4" key="2">
    <citation type="submission" date="2020-04" db="EMBL/GenBank/DDBJ databases">
        <title>Complete genome sequence of Alteromonas pelagimontana 5.12T.</title>
        <authorList>
            <person name="Sinha R.K."/>
            <person name="Krishnan K.P."/>
            <person name="Kurian J.P."/>
        </authorList>
    </citation>
    <scope>NUCLEOTIDE SEQUENCE [LARGE SCALE GENOMIC DNA]</scope>
    <source>
        <strain evidence="3 4">5.12</strain>
    </source>
</reference>
<evidence type="ECO:0000256" key="1">
    <source>
        <dbReference type="SAM" id="SignalP"/>
    </source>
</evidence>
<keyword evidence="1" id="KW-0732">Signal</keyword>
<protein>
    <submittedName>
        <fullName evidence="3">PRC-barrel domain-containing protein</fullName>
    </submittedName>
</protein>
<dbReference type="InterPro" id="IPR011033">
    <property type="entry name" value="PRC_barrel-like_sf"/>
</dbReference>
<dbReference type="OrthoDB" id="6336753at2"/>
<sequence>MKINTQHNTLPILKRRFTACAIAIAMGSGVASVSAQQSSEKPEKAEVEVIRGQTDVQVKQPAPSVDINQKDAKVDVAVGKAKVDVEYKEPEISIKQQEPDVEIAQAEPEVIINSAEPNVKVNKAEPEVSIEKSEPEINIVREDQKGNLRKDSDIAYVNQLKIAELEGKDLINSQGEDVGEISEVVQNNQDKQLSLVIESGGIMGVGESKSVLPLDEVTLENNKIVWDKNKDPEQLPEFNESQYVALNQKEKTVEDYIGEHR</sequence>
<dbReference type="InterPro" id="IPR027275">
    <property type="entry name" value="PRC-brl_dom"/>
</dbReference>
<dbReference type="SUPFAM" id="SSF50346">
    <property type="entry name" value="PRC-barrel domain"/>
    <property type="match status" value="1"/>
</dbReference>
<organism evidence="3 4">
    <name type="scientific">Alteromonas pelagimontana</name>
    <dbReference type="NCBI Taxonomy" id="1858656"/>
    <lineage>
        <taxon>Bacteria</taxon>
        <taxon>Pseudomonadati</taxon>
        <taxon>Pseudomonadota</taxon>
        <taxon>Gammaproteobacteria</taxon>
        <taxon>Alteromonadales</taxon>
        <taxon>Alteromonadaceae</taxon>
        <taxon>Alteromonas/Salinimonas group</taxon>
        <taxon>Alteromonas</taxon>
    </lineage>
</organism>
<proteinExistence type="predicted"/>
<feature type="signal peptide" evidence="1">
    <location>
        <begin position="1"/>
        <end position="35"/>
    </location>
</feature>
<dbReference type="AlphaFoldDB" id="A0A6M4MEL4"/>
<evidence type="ECO:0000313" key="4">
    <source>
        <dbReference type="Proteomes" id="UP000219285"/>
    </source>
</evidence>
<dbReference type="Proteomes" id="UP000219285">
    <property type="component" value="Chromosome"/>
</dbReference>
<gene>
    <name evidence="3" type="ORF">CA267_013075</name>
</gene>
<dbReference type="Pfam" id="PF05239">
    <property type="entry name" value="PRC"/>
    <property type="match status" value="1"/>
</dbReference>
<feature type="domain" description="PRC-barrel" evidence="2">
    <location>
        <begin position="159"/>
        <end position="230"/>
    </location>
</feature>
<dbReference type="Gene3D" id="2.30.30.240">
    <property type="entry name" value="PRC-barrel domain"/>
    <property type="match status" value="1"/>
</dbReference>